<dbReference type="Proteomes" id="UP000824890">
    <property type="component" value="Unassembled WGS sequence"/>
</dbReference>
<accession>A0ABQ7X4I7</accession>
<evidence type="ECO:0000313" key="2">
    <source>
        <dbReference type="Proteomes" id="UP000824890"/>
    </source>
</evidence>
<reference evidence="1 2" key="1">
    <citation type="submission" date="2021-05" db="EMBL/GenBank/DDBJ databases">
        <title>Genome Assembly of Synthetic Allotetraploid Brassica napus Reveals Homoeologous Exchanges between Subgenomes.</title>
        <authorList>
            <person name="Davis J.T."/>
        </authorList>
    </citation>
    <scope>NUCLEOTIDE SEQUENCE [LARGE SCALE GENOMIC DNA]</scope>
    <source>
        <strain evidence="2">cv. Da-Ae</strain>
        <tissue evidence="1">Seedling</tissue>
    </source>
</reference>
<proteinExistence type="predicted"/>
<gene>
    <name evidence="1" type="ORF">HID58_095225</name>
</gene>
<keyword evidence="2" id="KW-1185">Reference proteome</keyword>
<dbReference type="EMBL" id="JAGKQM010001921">
    <property type="protein sequence ID" value="KAH0850816.1"/>
    <property type="molecule type" value="Genomic_DNA"/>
</dbReference>
<organism evidence="1 2">
    <name type="scientific">Brassica napus</name>
    <name type="common">Rape</name>
    <dbReference type="NCBI Taxonomy" id="3708"/>
    <lineage>
        <taxon>Eukaryota</taxon>
        <taxon>Viridiplantae</taxon>
        <taxon>Streptophyta</taxon>
        <taxon>Embryophyta</taxon>
        <taxon>Tracheophyta</taxon>
        <taxon>Spermatophyta</taxon>
        <taxon>Magnoliopsida</taxon>
        <taxon>eudicotyledons</taxon>
        <taxon>Gunneridae</taxon>
        <taxon>Pentapetalae</taxon>
        <taxon>rosids</taxon>
        <taxon>malvids</taxon>
        <taxon>Brassicales</taxon>
        <taxon>Brassicaceae</taxon>
        <taxon>Brassiceae</taxon>
        <taxon>Brassica</taxon>
    </lineage>
</organism>
<protein>
    <submittedName>
        <fullName evidence="1">Uncharacterized protein</fullName>
    </submittedName>
</protein>
<evidence type="ECO:0000313" key="1">
    <source>
        <dbReference type="EMBL" id="KAH0850816.1"/>
    </source>
</evidence>
<name>A0ABQ7X4I7_BRANA</name>
<sequence length="106" mass="11928">MLRSKARASFLQTNMDIRMIYFVVSALLVTVSAEVYIVTMEGEPIISYQGGENGYEATAVESDEKIDTSSELVTSYARHLERKHDMILGMLFEEGSYKSFTVTNTL</sequence>
<comment type="caution">
    <text evidence="1">The sequence shown here is derived from an EMBL/GenBank/DDBJ whole genome shotgun (WGS) entry which is preliminary data.</text>
</comment>